<dbReference type="Gramene" id="ESW04751">
    <property type="protein sequence ID" value="ESW04751"/>
    <property type="gene ID" value="PHAVU_011G122400g"/>
</dbReference>
<evidence type="ECO:0000256" key="1">
    <source>
        <dbReference type="ARBA" id="ARBA00004613"/>
    </source>
</evidence>
<dbReference type="OrthoDB" id="1904574at2759"/>
<evidence type="ECO:0000256" key="6">
    <source>
        <dbReference type="RuleBase" id="RU367044"/>
    </source>
</evidence>
<dbReference type="InterPro" id="IPR010264">
    <property type="entry name" value="Self-incomp_S1"/>
</dbReference>
<evidence type="ECO:0000256" key="5">
    <source>
        <dbReference type="ARBA" id="ARBA00022729"/>
    </source>
</evidence>
<reference evidence="8" key="1">
    <citation type="journal article" date="2014" name="Nat. Genet.">
        <title>A reference genome for common bean and genome-wide analysis of dual domestications.</title>
        <authorList>
            <person name="Schmutz J."/>
            <person name="McClean P.E."/>
            <person name="Mamidi S."/>
            <person name="Wu G.A."/>
            <person name="Cannon S.B."/>
            <person name="Grimwood J."/>
            <person name="Jenkins J."/>
            <person name="Shu S."/>
            <person name="Song Q."/>
            <person name="Chavarro C."/>
            <person name="Torres-Torres M."/>
            <person name="Geffroy V."/>
            <person name="Moghaddam S.M."/>
            <person name="Gao D."/>
            <person name="Abernathy B."/>
            <person name="Barry K."/>
            <person name="Blair M."/>
            <person name="Brick M.A."/>
            <person name="Chovatia M."/>
            <person name="Gepts P."/>
            <person name="Goodstein D.M."/>
            <person name="Gonzales M."/>
            <person name="Hellsten U."/>
            <person name="Hyten D.L."/>
            <person name="Jia G."/>
            <person name="Kelly J.D."/>
            <person name="Kudrna D."/>
            <person name="Lee R."/>
            <person name="Richard M.M."/>
            <person name="Miklas P.N."/>
            <person name="Osorno J.M."/>
            <person name="Rodrigues J."/>
            <person name="Thareau V."/>
            <person name="Urrea C.A."/>
            <person name="Wang M."/>
            <person name="Yu Y."/>
            <person name="Zhang M."/>
            <person name="Wing R.A."/>
            <person name="Cregan P.B."/>
            <person name="Rokhsar D.S."/>
            <person name="Jackson S.A."/>
        </authorList>
    </citation>
    <scope>NUCLEOTIDE SEQUENCE [LARGE SCALE GENOMIC DNA]</scope>
    <source>
        <strain evidence="8">cv. G19833</strain>
    </source>
</reference>
<gene>
    <name evidence="7" type="ORF">PHAVU_011G122400g</name>
</gene>
<dbReference type="EMBL" id="CM002298">
    <property type="protein sequence ID" value="ESW04751.1"/>
    <property type="molecule type" value="Genomic_DNA"/>
</dbReference>
<dbReference type="PANTHER" id="PTHR31232:SF43">
    <property type="entry name" value="S-PROTEIN HOMOLOG 29-RELATED"/>
    <property type="match status" value="1"/>
</dbReference>
<evidence type="ECO:0000313" key="8">
    <source>
        <dbReference type="Proteomes" id="UP000000226"/>
    </source>
</evidence>
<feature type="signal peptide" evidence="6">
    <location>
        <begin position="1"/>
        <end position="20"/>
    </location>
</feature>
<organism evidence="7 8">
    <name type="scientific">Phaseolus vulgaris</name>
    <name type="common">Kidney bean</name>
    <name type="synonym">French bean</name>
    <dbReference type="NCBI Taxonomy" id="3885"/>
    <lineage>
        <taxon>Eukaryota</taxon>
        <taxon>Viridiplantae</taxon>
        <taxon>Streptophyta</taxon>
        <taxon>Embryophyta</taxon>
        <taxon>Tracheophyta</taxon>
        <taxon>Spermatophyta</taxon>
        <taxon>Magnoliopsida</taxon>
        <taxon>eudicotyledons</taxon>
        <taxon>Gunneridae</taxon>
        <taxon>Pentapetalae</taxon>
        <taxon>rosids</taxon>
        <taxon>fabids</taxon>
        <taxon>Fabales</taxon>
        <taxon>Fabaceae</taxon>
        <taxon>Papilionoideae</taxon>
        <taxon>50 kb inversion clade</taxon>
        <taxon>NPAAA clade</taxon>
        <taxon>indigoferoid/millettioid clade</taxon>
        <taxon>Phaseoleae</taxon>
        <taxon>Phaseolus</taxon>
    </lineage>
</organism>
<dbReference type="AlphaFoldDB" id="V7AKV7"/>
<evidence type="ECO:0000256" key="3">
    <source>
        <dbReference type="ARBA" id="ARBA00022471"/>
    </source>
</evidence>
<comment type="similarity">
    <text evidence="2 6">Belongs to the plant self-incompatibility (S1) protein family.</text>
</comment>
<proteinExistence type="inferred from homology"/>
<comment type="subcellular location">
    <subcellularLocation>
        <location evidence="1 6">Secreted</location>
    </subcellularLocation>
</comment>
<evidence type="ECO:0000313" key="7">
    <source>
        <dbReference type="EMBL" id="ESW04751.1"/>
    </source>
</evidence>
<accession>V7AKV7</accession>
<feature type="chain" id="PRO_5025086635" description="S-protein homolog" evidence="6">
    <location>
        <begin position="21"/>
        <end position="117"/>
    </location>
</feature>
<evidence type="ECO:0000256" key="2">
    <source>
        <dbReference type="ARBA" id="ARBA00005581"/>
    </source>
</evidence>
<sequence length="117" mass="13833">MNFLLRTVFLFWLLMQPSSSVVLDSKTTVIVQNGLEGDSDLGVQQLHASESFRWRFRVNLFQTTLFHCIFQWNGVSHSFDIYKARRDEFICNVCSWIVKEEGPCMYFPGNLNCYNWY</sequence>
<dbReference type="Proteomes" id="UP000000226">
    <property type="component" value="Chromosome 11"/>
</dbReference>
<dbReference type="Pfam" id="PF05938">
    <property type="entry name" value="Self-incomp_S1"/>
    <property type="match status" value="1"/>
</dbReference>
<keyword evidence="3 6" id="KW-0713">Self-incompatibility</keyword>
<dbReference type="GO" id="GO:0060320">
    <property type="term" value="P:rejection of self pollen"/>
    <property type="evidence" value="ECO:0007669"/>
    <property type="project" value="UniProtKB-KW"/>
</dbReference>
<keyword evidence="5 6" id="KW-0732">Signal</keyword>
<keyword evidence="8" id="KW-1185">Reference proteome</keyword>
<evidence type="ECO:0000256" key="4">
    <source>
        <dbReference type="ARBA" id="ARBA00022525"/>
    </source>
</evidence>
<protein>
    <recommendedName>
        <fullName evidence="6">S-protein homolog</fullName>
    </recommendedName>
</protein>
<name>V7AKV7_PHAVU</name>
<keyword evidence="4 6" id="KW-0964">Secreted</keyword>
<dbReference type="PANTHER" id="PTHR31232">
    <property type="match status" value="1"/>
</dbReference>
<dbReference type="GO" id="GO:0005576">
    <property type="term" value="C:extracellular region"/>
    <property type="evidence" value="ECO:0007669"/>
    <property type="project" value="UniProtKB-SubCell"/>
</dbReference>